<evidence type="ECO:0000256" key="1">
    <source>
        <dbReference type="SAM" id="MobiDB-lite"/>
    </source>
</evidence>
<sequence>MTVSLPAPPVTPISWRMPGVFMLRTAGLPIEVADRLAFDRTADWARRVLDLEDQLRSTGRDLADALQVAVGRNLADDGLRQRLIKLRRDVFNLRPPRPADPAAWPAEALGADTHRELARWLETFEAYRRELAAGPTVLDDELAGRRAVLRGLADDPVLRGGILLASPSLDRYLAGYLTGTGPLGKRARRVERSLLEYAYRTAAKTSPFSRLTTVNVGTFGGGTGRLLDAAVDAGGTVAAMRGSARLNLAALGRLSAIVLADETLRPDLPVTLTTGWRIAHGRLRYLRRRRTSSEDGDAAITLESIHESLFVLPTGRVLHDILAALDGGRVRRMADLVTELTTDGRPADEIALYLHHLLRVGLLVVPNLQLDIHADDPVQGYRSALRQIGRDWSDRLAERVAAANRLATDYPTQDVPGRRRALDGIRDELVAAHTDLGRPDVPAPRTLVYEDATRHTTAPVTADLDRWEREVLPGLRALARIMPVFDINLPRRLATKGFFRARYGVGGRCDDLLTFAHEFQQDFFEHYSGRMMRRRAFDADNRYVRQENWFRQDEITALDDARLEVARRMNEAYDRLPADAEELVLDDDFMTDVADLVPETLGTLDPRSFFLQLADQGGRHRVVVNRVYSGMTLLFSRFAHLFAEQDLAGTLRAELLRLQPPGAVLAELKGGYDATNLNLHPVVTPYELVCPGEISHRPAAEQIDMDDLSVEHDPVADRLLLRSRRLDAEVIPVYLGFLLPMALPEVQQVLLTFAYLGMAQPDLWAGTTVPLPGRGIAGYPRIVHGDVVLQRRMWKLHPDHLPARTSGQSDAEWFLAWQRWRRDNGLPRRVFATPEGTRLTPAAGDDTGQPAAQPAARPDHKPLYVDFDSHFSLQLLDATARGAGSRLVLTEMLPGRDEQVLRGDAGTYVTELTVELNGVRLGVDHD</sequence>
<feature type="region of interest" description="Disordered" evidence="1">
    <location>
        <begin position="835"/>
        <end position="857"/>
    </location>
</feature>
<evidence type="ECO:0000313" key="4">
    <source>
        <dbReference type="Proteomes" id="UP001596226"/>
    </source>
</evidence>
<evidence type="ECO:0000313" key="3">
    <source>
        <dbReference type="EMBL" id="MFC5924074.1"/>
    </source>
</evidence>
<protein>
    <submittedName>
        <fullName evidence="3">Lantibiotic dehydratase</fullName>
    </submittedName>
</protein>
<comment type="caution">
    <text evidence="3">The sequence shown here is derived from an EMBL/GenBank/DDBJ whole genome shotgun (WGS) entry which is preliminary data.</text>
</comment>
<proteinExistence type="predicted"/>
<accession>A0ABW1H368</accession>
<feature type="domain" description="Lantibiotic dehydratase N-terminal" evidence="2">
    <location>
        <begin position="155"/>
        <end position="834"/>
    </location>
</feature>
<dbReference type="EMBL" id="JBHSQS010000006">
    <property type="protein sequence ID" value="MFC5924074.1"/>
    <property type="molecule type" value="Genomic_DNA"/>
</dbReference>
<keyword evidence="4" id="KW-1185">Reference proteome</keyword>
<name>A0ABW1H368_9ACTN</name>
<evidence type="ECO:0000259" key="2">
    <source>
        <dbReference type="Pfam" id="PF04738"/>
    </source>
</evidence>
<dbReference type="Proteomes" id="UP001596226">
    <property type="component" value="Unassembled WGS sequence"/>
</dbReference>
<gene>
    <name evidence="3" type="ORF">ACFQGL_12050</name>
</gene>
<dbReference type="Pfam" id="PF04738">
    <property type="entry name" value="Lant_dehydr_N"/>
    <property type="match status" value="1"/>
</dbReference>
<dbReference type="RefSeq" id="WP_377510036.1">
    <property type="nucleotide sequence ID" value="NZ_JBHSQS010000006.1"/>
</dbReference>
<organism evidence="3 4">
    <name type="scientific">Micromonospora vulcania</name>
    <dbReference type="NCBI Taxonomy" id="1441873"/>
    <lineage>
        <taxon>Bacteria</taxon>
        <taxon>Bacillati</taxon>
        <taxon>Actinomycetota</taxon>
        <taxon>Actinomycetes</taxon>
        <taxon>Micromonosporales</taxon>
        <taxon>Micromonosporaceae</taxon>
        <taxon>Micromonospora</taxon>
    </lineage>
</organism>
<reference evidence="4" key="1">
    <citation type="journal article" date="2019" name="Int. J. Syst. Evol. Microbiol.">
        <title>The Global Catalogue of Microorganisms (GCM) 10K type strain sequencing project: providing services to taxonomists for standard genome sequencing and annotation.</title>
        <authorList>
            <consortium name="The Broad Institute Genomics Platform"/>
            <consortium name="The Broad Institute Genome Sequencing Center for Infectious Disease"/>
            <person name="Wu L."/>
            <person name="Ma J."/>
        </authorList>
    </citation>
    <scope>NUCLEOTIDE SEQUENCE [LARGE SCALE GENOMIC DNA]</scope>
    <source>
        <strain evidence="4">CGMCC 4.7144</strain>
    </source>
</reference>
<dbReference type="InterPro" id="IPR006827">
    <property type="entry name" value="Lant_deHydtase_N"/>
</dbReference>